<reference evidence="11" key="1">
    <citation type="journal article" date="2022" name="bioRxiv">
        <title>Sequencing and chromosome-scale assembly of the giantPleurodeles waltlgenome.</title>
        <authorList>
            <person name="Brown T."/>
            <person name="Elewa A."/>
            <person name="Iarovenko S."/>
            <person name="Subramanian E."/>
            <person name="Araus A.J."/>
            <person name="Petzold A."/>
            <person name="Susuki M."/>
            <person name="Suzuki K.-i.T."/>
            <person name="Hayashi T."/>
            <person name="Toyoda A."/>
            <person name="Oliveira C."/>
            <person name="Osipova E."/>
            <person name="Leigh N.D."/>
            <person name="Simon A."/>
            <person name="Yun M.H."/>
        </authorList>
    </citation>
    <scope>NUCLEOTIDE SEQUENCE</scope>
    <source>
        <strain evidence="11">20211129_DDA</strain>
        <tissue evidence="11">Liver</tissue>
    </source>
</reference>
<dbReference type="PROSITE" id="PS00061">
    <property type="entry name" value="ADH_SHORT"/>
    <property type="match status" value="1"/>
</dbReference>
<dbReference type="SUPFAM" id="SSF51735">
    <property type="entry name" value="NAD(P)-binding Rossmann-fold domains"/>
    <property type="match status" value="1"/>
</dbReference>
<keyword evidence="3" id="KW-0964">Secreted</keyword>
<dbReference type="InterPro" id="IPR002347">
    <property type="entry name" value="SDR_fam"/>
</dbReference>
<comment type="similarity">
    <text evidence="2">Belongs to the short-chain dehydrogenases/reductases (SDR) family.</text>
</comment>
<evidence type="ECO:0000256" key="7">
    <source>
        <dbReference type="ARBA" id="ARBA00040597"/>
    </source>
</evidence>
<dbReference type="GO" id="GO:0016491">
    <property type="term" value="F:oxidoreductase activity"/>
    <property type="evidence" value="ECO:0007669"/>
    <property type="project" value="UniProtKB-KW"/>
</dbReference>
<keyword evidence="5" id="KW-0521">NADP</keyword>
<comment type="caution">
    <text evidence="11">The sequence shown here is derived from an EMBL/GenBank/DDBJ whole genome shotgun (WGS) entry which is preliminary data.</text>
</comment>
<dbReference type="InterPro" id="IPR051253">
    <property type="entry name" value="11-beta-HSD"/>
</dbReference>
<dbReference type="PANTHER" id="PTHR44279">
    <property type="entry name" value="HYDROXYSTEROID (11-BETA) DEHYDROGENASE 1-LIKE B-RELATED"/>
    <property type="match status" value="1"/>
</dbReference>
<dbReference type="PANTHER" id="PTHR44279:SF3">
    <property type="entry name" value="HYDROXYSTEROID 11-BETA-DEHYDROGENASE 1-LIKE PROTEIN"/>
    <property type="match status" value="1"/>
</dbReference>
<evidence type="ECO:0000313" key="12">
    <source>
        <dbReference type="Proteomes" id="UP001066276"/>
    </source>
</evidence>
<accession>A0AAV7L976</accession>
<evidence type="ECO:0000256" key="9">
    <source>
        <dbReference type="ARBA" id="ARBA00093198"/>
    </source>
</evidence>
<organism evidence="11 12">
    <name type="scientific">Pleurodeles waltl</name>
    <name type="common">Iberian ribbed newt</name>
    <dbReference type="NCBI Taxonomy" id="8319"/>
    <lineage>
        <taxon>Eukaryota</taxon>
        <taxon>Metazoa</taxon>
        <taxon>Chordata</taxon>
        <taxon>Craniata</taxon>
        <taxon>Vertebrata</taxon>
        <taxon>Euteleostomi</taxon>
        <taxon>Amphibia</taxon>
        <taxon>Batrachia</taxon>
        <taxon>Caudata</taxon>
        <taxon>Salamandroidea</taxon>
        <taxon>Salamandridae</taxon>
        <taxon>Pleurodelinae</taxon>
        <taxon>Pleurodeles</taxon>
    </lineage>
</organism>
<comment type="catalytic activity">
    <reaction evidence="9">
        <text>cortisone + NADPH + H(+) = cortisol + NADP(+)</text>
        <dbReference type="Rhea" id="RHEA:68616"/>
        <dbReference type="ChEBI" id="CHEBI:15378"/>
        <dbReference type="ChEBI" id="CHEBI:16962"/>
        <dbReference type="ChEBI" id="CHEBI:17650"/>
        <dbReference type="ChEBI" id="CHEBI:57783"/>
        <dbReference type="ChEBI" id="CHEBI:58349"/>
    </reaction>
    <physiologicalReaction direction="right-to-left" evidence="9">
        <dbReference type="Rhea" id="RHEA:68618"/>
    </physiologicalReaction>
</comment>
<evidence type="ECO:0000256" key="2">
    <source>
        <dbReference type="ARBA" id="ARBA00006484"/>
    </source>
</evidence>
<evidence type="ECO:0000256" key="4">
    <source>
        <dbReference type="ARBA" id="ARBA00022729"/>
    </source>
</evidence>
<name>A0AAV7L976_PLEWA</name>
<dbReference type="GO" id="GO:0005576">
    <property type="term" value="C:extracellular region"/>
    <property type="evidence" value="ECO:0007669"/>
    <property type="project" value="UniProtKB-SubCell"/>
</dbReference>
<evidence type="ECO:0000256" key="3">
    <source>
        <dbReference type="ARBA" id="ARBA00022525"/>
    </source>
</evidence>
<evidence type="ECO:0000256" key="1">
    <source>
        <dbReference type="ARBA" id="ARBA00004613"/>
    </source>
</evidence>
<sequence length="256" mass="28044">MAYHYAKFGAEIALTARREAALQKVQVVLCELAWFNVKNVCVANDTGAGVAYDTGECMGKDIDTGMATYVGFGGLDYLVLNHIGESPYEAWSGDVEHTRWLMQVNFVSYVQLASSALSALAESKGSIVVVSSINGKVATPYTTSYSATKFALDGFFSSLRQELAMQGTDIAITLCILGLIDTDYAMSRIRGKVLMTPYPASEAALAIVKGGTSRDREIHYPWQAIFISHARDWYPEFRDWIIRGFYNTTSTGGAHP</sequence>
<keyword evidence="12" id="KW-1185">Reference proteome</keyword>
<evidence type="ECO:0000313" key="11">
    <source>
        <dbReference type="EMBL" id="KAJ1085893.1"/>
    </source>
</evidence>
<evidence type="ECO:0000256" key="5">
    <source>
        <dbReference type="ARBA" id="ARBA00022857"/>
    </source>
</evidence>
<evidence type="ECO:0000256" key="6">
    <source>
        <dbReference type="ARBA" id="ARBA00023002"/>
    </source>
</evidence>
<dbReference type="AlphaFoldDB" id="A0AAV7L976"/>
<evidence type="ECO:0000256" key="8">
    <source>
        <dbReference type="ARBA" id="ARBA00042169"/>
    </source>
</evidence>
<dbReference type="Gene3D" id="3.40.50.720">
    <property type="entry name" value="NAD(P)-binding Rossmann-like Domain"/>
    <property type="match status" value="1"/>
</dbReference>
<proteinExistence type="inferred from homology"/>
<dbReference type="InterPro" id="IPR036291">
    <property type="entry name" value="NAD(P)-bd_dom_sf"/>
</dbReference>
<dbReference type="Proteomes" id="UP001066276">
    <property type="component" value="Chromosome 12"/>
</dbReference>
<dbReference type="InterPro" id="IPR020904">
    <property type="entry name" value="Sc_DH/Rdtase_CS"/>
</dbReference>
<comment type="subcellular location">
    <subcellularLocation>
        <location evidence="1">Secreted</location>
    </subcellularLocation>
</comment>
<evidence type="ECO:0000256" key="10">
    <source>
        <dbReference type="ARBA" id="ARBA00093430"/>
    </source>
</evidence>
<keyword evidence="4" id="KW-0732">Signal</keyword>
<dbReference type="EMBL" id="JANPWB010000016">
    <property type="protein sequence ID" value="KAJ1085893.1"/>
    <property type="molecule type" value="Genomic_DNA"/>
</dbReference>
<keyword evidence="6" id="KW-0560">Oxidoreductase</keyword>
<comment type="function">
    <text evidence="10">Unidirectional NADP(+)-dependent cortisol dehydrogenase (in vitro).</text>
</comment>
<gene>
    <name evidence="11" type="ORF">NDU88_006017</name>
</gene>
<dbReference type="PRINTS" id="PR00081">
    <property type="entry name" value="GDHRDH"/>
</dbReference>
<dbReference type="Pfam" id="PF00106">
    <property type="entry name" value="adh_short"/>
    <property type="match status" value="1"/>
</dbReference>
<protein>
    <recommendedName>
        <fullName evidence="7">Hydroxysteroid 11-beta-dehydrogenase 1-like protein</fullName>
    </recommendedName>
    <alternativeName>
        <fullName evidence="8">11-beta-hydroxysteroid dehydrogenase type 3</fullName>
    </alternativeName>
</protein>